<evidence type="ECO:0000313" key="1">
    <source>
        <dbReference type="EMBL" id="CAH1441075.1"/>
    </source>
</evidence>
<dbReference type="EMBL" id="CAKMRJ010005412">
    <property type="protein sequence ID" value="CAH1441075.1"/>
    <property type="molecule type" value="Genomic_DNA"/>
</dbReference>
<accession>A0AAU9NTZ0</accession>
<dbReference type="AlphaFoldDB" id="A0AAU9NTZ0"/>
<sequence length="153" mass="17473">MAQSKPNGLFAMVELNYQGEFTRNHFSYTGGVKTMVNDVDFSFMTYSECVTFFEHFMHEDCKTLYYGEPGISLMQGHAAFIFDAYGTDGIIYVYVDHIGVGVDGWFDDEDNDDDGRDSCIDGENEDNIDELRNVELEFNDDVVHMNMTSNDPF</sequence>
<name>A0AAU9NTZ0_9ASTR</name>
<comment type="caution">
    <text evidence="1">The sequence shown here is derived from an EMBL/GenBank/DDBJ whole genome shotgun (WGS) entry which is preliminary data.</text>
</comment>
<protein>
    <submittedName>
        <fullName evidence="1">Uncharacterized protein</fullName>
    </submittedName>
</protein>
<gene>
    <name evidence="1" type="ORF">LVIROSA_LOCUS27164</name>
</gene>
<keyword evidence="2" id="KW-1185">Reference proteome</keyword>
<proteinExistence type="predicted"/>
<reference evidence="1 2" key="1">
    <citation type="submission" date="2022-01" db="EMBL/GenBank/DDBJ databases">
        <authorList>
            <person name="Xiong W."/>
            <person name="Schranz E."/>
        </authorList>
    </citation>
    <scope>NUCLEOTIDE SEQUENCE [LARGE SCALE GENOMIC DNA]</scope>
</reference>
<dbReference type="Proteomes" id="UP001157418">
    <property type="component" value="Unassembled WGS sequence"/>
</dbReference>
<organism evidence="1 2">
    <name type="scientific">Lactuca virosa</name>
    <dbReference type="NCBI Taxonomy" id="75947"/>
    <lineage>
        <taxon>Eukaryota</taxon>
        <taxon>Viridiplantae</taxon>
        <taxon>Streptophyta</taxon>
        <taxon>Embryophyta</taxon>
        <taxon>Tracheophyta</taxon>
        <taxon>Spermatophyta</taxon>
        <taxon>Magnoliopsida</taxon>
        <taxon>eudicotyledons</taxon>
        <taxon>Gunneridae</taxon>
        <taxon>Pentapetalae</taxon>
        <taxon>asterids</taxon>
        <taxon>campanulids</taxon>
        <taxon>Asterales</taxon>
        <taxon>Asteraceae</taxon>
        <taxon>Cichorioideae</taxon>
        <taxon>Cichorieae</taxon>
        <taxon>Lactucinae</taxon>
        <taxon>Lactuca</taxon>
    </lineage>
</organism>
<evidence type="ECO:0000313" key="2">
    <source>
        <dbReference type="Proteomes" id="UP001157418"/>
    </source>
</evidence>